<protein>
    <submittedName>
        <fullName evidence="3">Type III secretion apparatus</fullName>
    </submittedName>
</protein>
<dbReference type="STRING" id="465817.ETA_19070"/>
<evidence type="ECO:0000313" key="3">
    <source>
        <dbReference type="EMBL" id="CAO96953.1"/>
    </source>
</evidence>
<dbReference type="InterPro" id="IPR003520">
    <property type="entry name" value="Invas_InvE"/>
</dbReference>
<proteinExistence type="predicted"/>
<dbReference type="HOGENOM" id="CLU_747507_0_0_6"/>
<dbReference type="KEGG" id="eta:ETA_19070"/>
<feature type="compositionally biased region" description="Polar residues" evidence="1">
    <location>
        <begin position="9"/>
        <end position="22"/>
    </location>
</feature>
<feature type="region of interest" description="Disordered" evidence="1">
    <location>
        <begin position="1"/>
        <end position="22"/>
    </location>
</feature>
<evidence type="ECO:0000259" key="2">
    <source>
        <dbReference type="Pfam" id="PF07201"/>
    </source>
</evidence>
<dbReference type="SUPFAM" id="SSF140591">
    <property type="entry name" value="Type III secretion system domain"/>
    <property type="match status" value="1"/>
</dbReference>
<dbReference type="RefSeq" id="WP_012441637.1">
    <property type="nucleotide sequence ID" value="NC_010694.1"/>
</dbReference>
<dbReference type="eggNOG" id="ENOG502ZABZ">
    <property type="taxonomic scope" value="Bacteria"/>
</dbReference>
<keyword evidence="4" id="KW-1185">Reference proteome</keyword>
<dbReference type="EMBL" id="CU468135">
    <property type="protein sequence ID" value="CAO96953.1"/>
    <property type="molecule type" value="Genomic_DNA"/>
</dbReference>
<feature type="domain" description="Hypersensitivity response secretion-like HrpJ" evidence="2">
    <location>
        <begin position="47"/>
        <end position="207"/>
    </location>
</feature>
<dbReference type="GO" id="GO:0009306">
    <property type="term" value="P:protein secretion"/>
    <property type="evidence" value="ECO:0007669"/>
    <property type="project" value="InterPro"/>
</dbReference>
<organism evidence="3 4">
    <name type="scientific">Erwinia tasmaniensis (strain DSM 17950 / CFBP 7177 / CIP 109463 / NCPPB 4357 / Et1/99)</name>
    <dbReference type="NCBI Taxonomy" id="465817"/>
    <lineage>
        <taxon>Bacteria</taxon>
        <taxon>Pseudomonadati</taxon>
        <taxon>Pseudomonadota</taxon>
        <taxon>Gammaproteobacteria</taxon>
        <taxon>Enterobacterales</taxon>
        <taxon>Erwiniaceae</taxon>
        <taxon>Erwinia</taxon>
    </lineage>
</organism>
<dbReference type="PRINTS" id="PR01344">
    <property type="entry name" value="INVEPROTEIN"/>
</dbReference>
<dbReference type="Proteomes" id="UP000001726">
    <property type="component" value="Chromosome"/>
</dbReference>
<evidence type="ECO:0000256" key="1">
    <source>
        <dbReference type="SAM" id="MobiDB-lite"/>
    </source>
</evidence>
<dbReference type="OrthoDB" id="7028879at2"/>
<dbReference type="InterPro" id="IPR010812">
    <property type="entry name" value="HrpJ-like"/>
</dbReference>
<dbReference type="Pfam" id="PF07201">
    <property type="entry name" value="HrpJ"/>
    <property type="match status" value="1"/>
</dbReference>
<dbReference type="Gene3D" id="1.10.150.630">
    <property type="match status" value="1"/>
</dbReference>
<evidence type="ECO:0000313" key="4">
    <source>
        <dbReference type="Proteomes" id="UP000001726"/>
    </source>
</evidence>
<name>B2VEF2_ERWT9</name>
<accession>B2VEF2</accession>
<dbReference type="AlphaFoldDB" id="B2VEF2"/>
<gene>
    <name evidence="3" type="primary">invE</name>
    <name evidence="3" type="ordered locus">ETA_19070</name>
</gene>
<dbReference type="GO" id="GO:0019867">
    <property type="term" value="C:outer membrane"/>
    <property type="evidence" value="ECO:0007669"/>
    <property type="project" value="InterPro"/>
</dbReference>
<sequence>MEIHPSNHVGLSSTHTDNSQKKISLPTSNVLDNAAQLINLDESIINSAEELADVISTFGRASKTGRKNDAFYNDSALEIFEDNVDEKLYAIMTQVGKIQSGTSFLNFSRHLFSNDWDLIQVLRELLLNKKMSERQKKKIKDALKDIVKFGDRKKLHSSANIGVIAKRFSQCINGDSPSPEDLRNSYLSFLELELPATFIYQGWIDEFGYHNRKLMLSFMLAALVADIKSSEPGIHSHEFGPLSTRLSNARTLHTLDNDLVVNFRNLTCSSMMASEKTRQNEEFFLKLFLTGLTNPEKLGADYDKFHNDFMSELIVKQQAILIQILRKVYGSTPNFLYTDYGCCDRAVEFFSVLLQSLHTKERRQVSARFVTNII</sequence>
<reference evidence="3 4" key="1">
    <citation type="journal article" date="2008" name="Environ. Microbiol.">
        <title>The genome of Erwinia tasmaniensis strain Et1/99, a non-pathogenic bacterium in the genus Erwinia.</title>
        <authorList>
            <person name="Kube M."/>
            <person name="Migdoll A.M."/>
            <person name="Mueller I."/>
            <person name="Kuhl H."/>
            <person name="Beck A."/>
            <person name="Reinhardt R."/>
            <person name="Geider K."/>
        </authorList>
    </citation>
    <scope>NUCLEOTIDE SEQUENCE [LARGE SCALE GENOMIC DNA]</scope>
    <source>
        <strain evidence="4">DSM 17950 / CFBP 7177 / CIP 109463 / NCPPB 4357 / Et1/99</strain>
    </source>
</reference>